<keyword evidence="4" id="KW-1003">Cell membrane</keyword>
<keyword evidence="12" id="KW-0407">Ion channel</keyword>
<dbReference type="PANTHER" id="PTHR42643:SF30">
    <property type="entry name" value="IONOTROPIC RECEPTOR 40A-RELATED"/>
    <property type="match status" value="1"/>
</dbReference>
<name>A0A7R9DZP9_9NEOP</name>
<feature type="domain" description="Ionotropic glutamate receptor C-terminal" evidence="14">
    <location>
        <begin position="242"/>
        <end position="520"/>
    </location>
</feature>
<gene>
    <name evidence="16" type="ORF">TMSB3V08_LOCUS1307</name>
</gene>
<evidence type="ECO:0000256" key="5">
    <source>
        <dbReference type="ARBA" id="ARBA00022692"/>
    </source>
</evidence>
<feature type="domain" description="Ionotropic glutamate receptor L-glutamate and glycine-binding" evidence="15">
    <location>
        <begin position="252"/>
        <end position="311"/>
    </location>
</feature>
<keyword evidence="7" id="KW-0406">Ion transport</keyword>
<dbReference type="GO" id="GO:0005886">
    <property type="term" value="C:plasma membrane"/>
    <property type="evidence" value="ECO:0007669"/>
    <property type="project" value="UniProtKB-SubCell"/>
</dbReference>
<evidence type="ECO:0000256" key="11">
    <source>
        <dbReference type="ARBA" id="ARBA00023286"/>
    </source>
</evidence>
<keyword evidence="6 13" id="KW-1133">Transmembrane helix</keyword>
<feature type="transmembrane region" description="Helical" evidence="13">
    <location>
        <begin position="534"/>
        <end position="557"/>
    </location>
</feature>
<evidence type="ECO:0000256" key="10">
    <source>
        <dbReference type="ARBA" id="ARBA00023180"/>
    </source>
</evidence>
<comment type="similarity">
    <text evidence="2">Belongs to the glutamate-gated ion channel (TC 1.A.10.1) family.</text>
</comment>
<protein>
    <submittedName>
        <fullName evidence="16">Uncharacterized protein</fullName>
    </submittedName>
</protein>
<evidence type="ECO:0000256" key="4">
    <source>
        <dbReference type="ARBA" id="ARBA00022475"/>
    </source>
</evidence>
<evidence type="ECO:0000256" key="2">
    <source>
        <dbReference type="ARBA" id="ARBA00008685"/>
    </source>
</evidence>
<keyword evidence="5 13" id="KW-0812">Transmembrane</keyword>
<accession>A0A7R9DZP9</accession>
<dbReference type="GO" id="GO:0050906">
    <property type="term" value="P:detection of stimulus involved in sensory perception"/>
    <property type="evidence" value="ECO:0007669"/>
    <property type="project" value="UniProtKB-ARBA"/>
</dbReference>
<dbReference type="Gene3D" id="3.40.190.10">
    <property type="entry name" value="Periplasmic binding protein-like II"/>
    <property type="match status" value="3"/>
</dbReference>
<evidence type="ECO:0000256" key="12">
    <source>
        <dbReference type="ARBA" id="ARBA00023303"/>
    </source>
</evidence>
<sequence length="793" mass="89047">MLPTSALSGAPKRKKVEYCNEYYCQMISAAASSVLRFSTNVQFRSRCFNLMGVDSTTLAGEQLEKRLLASITCKVTPPGDSQVSNIRYHSEDFSSMNQDSEMDKAENKFASDPNTENNIQYRDIVYYDSTTMEEYSDYIVVDAGLPRKNGSSSSLPCPGWMMFLNDSDMLEEVFKHVYVPFNCLFLVVHVEGTTLLLTEVYHVYQNGPLHTFPYGNWSLESGLNTSPLKSLYKRRRHLHGLIIKGTSIDRPPITNLKTSENGSIEVGGFFGEVWSLLEKNLNFTTTFYPARDNAHGTYENHSWNGIIEMIRSHEVEVGVGDFAMTARRLSVISFTRPLLWTSFNVFIRAPPDELIWTSFLTPFSTGLWFIIGAVILIVASYLSALNFIKNTIFAQQSEQDINYSYLDAIFGIFGESNEPFMKEVYIKYIQNQDLPSTQSGALKRLCSVEKYALLASLHTTRSQANQLSCPIISIPKQVYPAFTALAIRKNSSYLGIIDFFLQNMKYSGVVKRIQQTSWPQKLPKVKNPWTQVTFINVAPILVMLLACASFAVLILTMEFHKRKEKSVAKYREMSSDGIGKVELEKVNLHLRGGRVENQLGKITPSSPDRDSNLDLSVLSSRAQHDKRVSQLRHRGGLVMTYLVVAVLHATQIVRLVTMSTGIKSAFLSSWQRMVLKKPLAVAAIITVGPLTLSSQPISGSRAHDKTKRQIGHQSFGERVGVGTVPDELGCDGVHKIIVHPFHTLDDVFRIVRGRVDHFIYLSDIQHSLVVPPVILGSANHQTNEPPALSKHRD</sequence>
<organism evidence="16">
    <name type="scientific">Timema monikensis</name>
    <dbReference type="NCBI Taxonomy" id="170555"/>
    <lineage>
        <taxon>Eukaryota</taxon>
        <taxon>Metazoa</taxon>
        <taxon>Ecdysozoa</taxon>
        <taxon>Arthropoda</taxon>
        <taxon>Hexapoda</taxon>
        <taxon>Insecta</taxon>
        <taxon>Pterygota</taxon>
        <taxon>Neoptera</taxon>
        <taxon>Polyneoptera</taxon>
        <taxon>Phasmatodea</taxon>
        <taxon>Timematodea</taxon>
        <taxon>Timematoidea</taxon>
        <taxon>Timematidae</taxon>
        <taxon>Timema</taxon>
    </lineage>
</organism>
<evidence type="ECO:0000259" key="14">
    <source>
        <dbReference type="SMART" id="SM00079"/>
    </source>
</evidence>
<evidence type="ECO:0000256" key="1">
    <source>
        <dbReference type="ARBA" id="ARBA00004651"/>
    </source>
</evidence>
<dbReference type="SMART" id="SM00079">
    <property type="entry name" value="PBPe"/>
    <property type="match status" value="1"/>
</dbReference>
<dbReference type="InterPro" id="IPR019594">
    <property type="entry name" value="Glu/Gly-bd"/>
</dbReference>
<feature type="transmembrane region" description="Helical" evidence="13">
    <location>
        <begin position="367"/>
        <end position="388"/>
    </location>
</feature>
<dbReference type="AlphaFoldDB" id="A0A7R9DZP9"/>
<reference evidence="16" key="1">
    <citation type="submission" date="2020-11" db="EMBL/GenBank/DDBJ databases">
        <authorList>
            <person name="Tran Van P."/>
        </authorList>
    </citation>
    <scope>NUCLEOTIDE SEQUENCE</scope>
</reference>
<dbReference type="SUPFAM" id="SSF53850">
    <property type="entry name" value="Periplasmic binding protein-like II"/>
    <property type="match status" value="1"/>
</dbReference>
<keyword evidence="11" id="KW-1071">Ligand-gated ion channel</keyword>
<dbReference type="InterPro" id="IPR001320">
    <property type="entry name" value="Iontro_rcpt_C"/>
</dbReference>
<keyword evidence="3" id="KW-0813">Transport</keyword>
<keyword evidence="8 13" id="KW-0472">Membrane</keyword>
<dbReference type="EMBL" id="OB792779">
    <property type="protein sequence ID" value="CAD7424356.1"/>
    <property type="molecule type" value="Genomic_DNA"/>
</dbReference>
<comment type="subcellular location">
    <subcellularLocation>
        <location evidence="1">Cell membrane</location>
        <topology evidence="1">Multi-pass membrane protein</topology>
    </subcellularLocation>
</comment>
<evidence type="ECO:0000256" key="9">
    <source>
        <dbReference type="ARBA" id="ARBA00023170"/>
    </source>
</evidence>
<keyword evidence="10" id="KW-0325">Glycoprotein</keyword>
<evidence type="ECO:0000259" key="15">
    <source>
        <dbReference type="SMART" id="SM00918"/>
    </source>
</evidence>
<evidence type="ECO:0000313" key="16">
    <source>
        <dbReference type="EMBL" id="CAD7424356.1"/>
    </source>
</evidence>
<dbReference type="Pfam" id="PF10613">
    <property type="entry name" value="Lig_chan-Glu_bd"/>
    <property type="match status" value="1"/>
</dbReference>
<dbReference type="InterPro" id="IPR052192">
    <property type="entry name" value="Insect_Ionotropic_Sensory_Rcpt"/>
</dbReference>
<evidence type="ECO:0000256" key="8">
    <source>
        <dbReference type="ARBA" id="ARBA00023136"/>
    </source>
</evidence>
<evidence type="ECO:0000256" key="6">
    <source>
        <dbReference type="ARBA" id="ARBA00022989"/>
    </source>
</evidence>
<evidence type="ECO:0000256" key="7">
    <source>
        <dbReference type="ARBA" id="ARBA00023065"/>
    </source>
</evidence>
<proteinExistence type="inferred from homology"/>
<dbReference type="PANTHER" id="PTHR42643">
    <property type="entry name" value="IONOTROPIC RECEPTOR 20A-RELATED"/>
    <property type="match status" value="1"/>
</dbReference>
<dbReference type="SMART" id="SM00918">
    <property type="entry name" value="Lig_chan-Glu_bd"/>
    <property type="match status" value="1"/>
</dbReference>
<evidence type="ECO:0000256" key="3">
    <source>
        <dbReference type="ARBA" id="ARBA00022448"/>
    </source>
</evidence>
<dbReference type="GO" id="GO:0015276">
    <property type="term" value="F:ligand-gated monoatomic ion channel activity"/>
    <property type="evidence" value="ECO:0007669"/>
    <property type="project" value="InterPro"/>
</dbReference>
<evidence type="ECO:0000256" key="13">
    <source>
        <dbReference type="SAM" id="Phobius"/>
    </source>
</evidence>
<keyword evidence="9" id="KW-0675">Receptor</keyword>